<dbReference type="Proteomes" id="UP000236161">
    <property type="component" value="Unassembled WGS sequence"/>
</dbReference>
<protein>
    <submittedName>
        <fullName evidence="3">Uridine nucleosidase 1</fullName>
        <ecNumber evidence="3">3.2.2.3</ecNumber>
    </submittedName>
</protein>
<accession>A0A2I0AZD5</accession>
<proteinExistence type="inferred from homology"/>
<name>A0A2I0AZD5_9ASPA</name>
<dbReference type="GO" id="GO:0045437">
    <property type="term" value="F:uridine nucleosidase activity"/>
    <property type="evidence" value="ECO:0007669"/>
    <property type="project" value="UniProtKB-EC"/>
</dbReference>
<evidence type="ECO:0000313" key="3">
    <source>
        <dbReference type="EMBL" id="PKA60895.1"/>
    </source>
</evidence>
<comment type="similarity">
    <text evidence="1">Belongs to the IUNH family.</text>
</comment>
<dbReference type="STRING" id="1088818.A0A2I0AZD5"/>
<dbReference type="EMBL" id="KZ451935">
    <property type="protein sequence ID" value="PKA60895.1"/>
    <property type="molecule type" value="Genomic_DNA"/>
</dbReference>
<dbReference type="AlphaFoldDB" id="A0A2I0AZD5"/>
<dbReference type="InterPro" id="IPR001910">
    <property type="entry name" value="Inosine/uridine_hydrolase_dom"/>
</dbReference>
<feature type="domain" description="Inosine/uridine-preferring nucleoside hydrolase" evidence="2">
    <location>
        <begin position="27"/>
        <end position="338"/>
    </location>
</feature>
<reference evidence="3 4" key="1">
    <citation type="journal article" date="2017" name="Nature">
        <title>The Apostasia genome and the evolution of orchids.</title>
        <authorList>
            <person name="Zhang G.Q."/>
            <person name="Liu K.W."/>
            <person name="Li Z."/>
            <person name="Lohaus R."/>
            <person name="Hsiao Y.Y."/>
            <person name="Niu S.C."/>
            <person name="Wang J.Y."/>
            <person name="Lin Y.C."/>
            <person name="Xu Q."/>
            <person name="Chen L.J."/>
            <person name="Yoshida K."/>
            <person name="Fujiwara S."/>
            <person name="Wang Z.W."/>
            <person name="Zhang Y.Q."/>
            <person name="Mitsuda N."/>
            <person name="Wang M."/>
            <person name="Liu G.H."/>
            <person name="Pecoraro L."/>
            <person name="Huang H.X."/>
            <person name="Xiao X.J."/>
            <person name="Lin M."/>
            <person name="Wu X.Y."/>
            <person name="Wu W.L."/>
            <person name="Chen Y.Y."/>
            <person name="Chang S.B."/>
            <person name="Sakamoto S."/>
            <person name="Ohme-Takagi M."/>
            <person name="Yagi M."/>
            <person name="Zeng S.J."/>
            <person name="Shen C.Y."/>
            <person name="Yeh C.M."/>
            <person name="Luo Y.B."/>
            <person name="Tsai W.C."/>
            <person name="Van de Peer Y."/>
            <person name="Liu Z.J."/>
        </authorList>
    </citation>
    <scope>NUCLEOTIDE SEQUENCE [LARGE SCALE GENOMIC DNA]</scope>
    <source>
        <strain evidence="4">cv. Shenzhen</strain>
        <tissue evidence="3">Stem</tissue>
    </source>
</reference>
<dbReference type="InterPro" id="IPR036452">
    <property type="entry name" value="Ribo_hydro-like"/>
</dbReference>
<keyword evidence="3" id="KW-0378">Hydrolase</keyword>
<feature type="domain" description="Inosine/uridine-preferring nucleoside hydrolase" evidence="2">
    <location>
        <begin position="498"/>
        <end position="838"/>
    </location>
</feature>
<evidence type="ECO:0000259" key="2">
    <source>
        <dbReference type="Pfam" id="PF01156"/>
    </source>
</evidence>
<dbReference type="PANTHER" id="PTHR46692">
    <property type="entry name" value="INOSINE-URIDINE PREFERRING NUCLEOSIDE HYDROLASE FAMILY PROTEIN"/>
    <property type="match status" value="1"/>
</dbReference>
<keyword evidence="3" id="KW-0326">Glycosidase</keyword>
<organism evidence="3 4">
    <name type="scientific">Apostasia shenzhenica</name>
    <dbReference type="NCBI Taxonomy" id="1088818"/>
    <lineage>
        <taxon>Eukaryota</taxon>
        <taxon>Viridiplantae</taxon>
        <taxon>Streptophyta</taxon>
        <taxon>Embryophyta</taxon>
        <taxon>Tracheophyta</taxon>
        <taxon>Spermatophyta</taxon>
        <taxon>Magnoliopsida</taxon>
        <taxon>Liliopsida</taxon>
        <taxon>Asparagales</taxon>
        <taxon>Orchidaceae</taxon>
        <taxon>Apostasioideae</taxon>
        <taxon>Apostasia</taxon>
    </lineage>
</organism>
<evidence type="ECO:0000313" key="4">
    <source>
        <dbReference type="Proteomes" id="UP000236161"/>
    </source>
</evidence>
<dbReference type="PANTHER" id="PTHR46692:SF1">
    <property type="entry name" value="NUCLEOSIDE HYDROLASE 3-RELATED"/>
    <property type="match status" value="1"/>
</dbReference>
<gene>
    <name evidence="3" type="primary">URH1</name>
    <name evidence="3" type="ORF">AXF42_Ash006530</name>
</gene>
<dbReference type="Gene3D" id="3.90.245.10">
    <property type="entry name" value="Ribonucleoside hydrolase-like"/>
    <property type="match status" value="2"/>
</dbReference>
<sequence length="878" mass="97926">MKQFRGEMLLFVLVGVLGLVAGRARRILLDTDVDTDDLFALLYILKQNRSEFDLKAVTISANAWSDAGHAVNHIYDILYMMNRDDIAVGVGGDGGISDHGIILPNVGGYLPLIEQGLSTAGYCRYRQAIPLDVGGRMHANTNYGLRRGFLPQGSRKYTPLAQPTAQQVMTQTISAGLTTVFLIGSHTNFALFLMTNSHLKKNIEHIYIMGGGVRSENPTGCCPKNASASCEPQQCGDPGNLFTSYSSNPYAEFNIFADPFAAYQVFHSGTPVTLVPLDATNTIPIDVQFFMAFEQHQITYEAQYCFQSLKMARDTLYGDRFYMNYFMWDSFTSGVALSLMRNTNNSSGQNEFAVMEYRNITVVTSNKPYGISDGSNPFFDGRTNPKFDLRKGGIHSGHVQMGPDDPFCFMETKKKGRCEDGYTMEVVGSEAVCVLTATHAKPSQDINSQLHREFFRSFLEVLNLPQHQGRFNFATQFPYYKEIFYIPNFKYKKIGPPLVFDMDMSAGDFLALIFLLKVPVEVIDLKAILVTCTGWANAATIDIIYDVLHMMGRDDIPVGLGNPTAIGTPILGCKYVQAIPHGSGGFIDSDTLYGLARTLPRSPRRFTPKNSLKYGYPLNCDHPELQQLSALEVWQSVLVEVDPTQKVTVLTNGPLTNLANIILSDKKASSMIQNLYIVGGNVIGDHAEEGNIFTIPSNKYAEFNMYLDPLAARTVFESDLEITIIPLHAQRQVCSFPEIIRRLQLSQKTPELEFSLRLLSLLHKLRQKHQIYHHMDIFLGEILGAVFLTNHPHLDPALQVKPIKVSLGDTATDGQLFIDERNGKFVNILHDLDSEAYYGQYAKSLSSMNQSAVAGSFDEQKKQWSSLPYSSEIFTTQR</sequence>
<dbReference type="EC" id="3.2.2.3" evidence="3"/>
<evidence type="ECO:0000256" key="1">
    <source>
        <dbReference type="ARBA" id="ARBA00009176"/>
    </source>
</evidence>
<dbReference type="SUPFAM" id="SSF53590">
    <property type="entry name" value="Nucleoside hydrolase"/>
    <property type="match status" value="2"/>
</dbReference>
<keyword evidence="4" id="KW-1185">Reference proteome</keyword>
<dbReference type="Pfam" id="PF01156">
    <property type="entry name" value="IU_nuc_hydro"/>
    <property type="match status" value="2"/>
</dbReference>
<dbReference type="OrthoDB" id="5783963at2759"/>